<feature type="compositionally biased region" description="Basic residues" evidence="1">
    <location>
        <begin position="2453"/>
        <end position="2465"/>
    </location>
</feature>
<dbReference type="Proteomes" id="UP000019384">
    <property type="component" value="Unassembled WGS sequence"/>
</dbReference>
<dbReference type="SUPFAM" id="SSF48371">
    <property type="entry name" value="ARM repeat"/>
    <property type="match status" value="3"/>
</dbReference>
<dbReference type="Gene3D" id="1.25.10.10">
    <property type="entry name" value="Leucine-rich Repeat Variant"/>
    <property type="match status" value="2"/>
</dbReference>
<proteinExistence type="predicted"/>
<dbReference type="InterPro" id="IPR011430">
    <property type="entry name" value="UTP20_N"/>
</dbReference>
<reference evidence="5" key="1">
    <citation type="submission" date="2013-12" db="EMBL/GenBank/DDBJ databases">
        <authorList>
            <person name="Genoscope - CEA"/>
        </authorList>
    </citation>
    <scope>NUCLEOTIDE SEQUENCE</scope>
    <source>
        <strain evidence="5">CBS 1993</strain>
    </source>
</reference>
<dbReference type="GeneID" id="34522464"/>
<dbReference type="GO" id="GO:0030688">
    <property type="term" value="C:preribosome, small subunit precursor"/>
    <property type="evidence" value="ECO:0007669"/>
    <property type="project" value="EnsemblFungi"/>
</dbReference>
<dbReference type="Pfam" id="PF20416">
    <property type="entry name" value="UTP20"/>
    <property type="match status" value="1"/>
</dbReference>
<dbReference type="RefSeq" id="XP_022461076.1">
    <property type="nucleotide sequence ID" value="XM_022606222.1"/>
</dbReference>
<dbReference type="GO" id="GO:0000472">
    <property type="term" value="P:endonucleolytic cleavage to generate mature 5'-end of SSU-rRNA from (SSU-rRNA, 5.8S rRNA, LSU-rRNA)"/>
    <property type="evidence" value="ECO:0007669"/>
    <property type="project" value="EnsemblFungi"/>
</dbReference>
<feature type="domain" description="U3 small nucleolar RNA-associated protein 20 N-terminal" evidence="2">
    <location>
        <begin position="826"/>
        <end position="1403"/>
    </location>
</feature>
<organism evidence="5 6">
    <name type="scientific">Kuraishia capsulata CBS 1993</name>
    <dbReference type="NCBI Taxonomy" id="1382522"/>
    <lineage>
        <taxon>Eukaryota</taxon>
        <taxon>Fungi</taxon>
        <taxon>Dikarya</taxon>
        <taxon>Ascomycota</taxon>
        <taxon>Saccharomycotina</taxon>
        <taxon>Pichiomycetes</taxon>
        <taxon>Pichiales</taxon>
        <taxon>Pichiaceae</taxon>
        <taxon>Kuraishia</taxon>
    </lineage>
</organism>
<dbReference type="STRING" id="1382522.W6MUB3"/>
<feature type="region of interest" description="Disordered" evidence="1">
    <location>
        <begin position="2453"/>
        <end position="2479"/>
    </location>
</feature>
<dbReference type="GO" id="GO:0000480">
    <property type="term" value="P:endonucleolytic cleavage in 5'-ETS of tricistronic rRNA transcript (SSU-rRNA, 5.8S rRNA, LSU-rRNA)"/>
    <property type="evidence" value="ECO:0007669"/>
    <property type="project" value="EnsemblFungi"/>
</dbReference>
<dbReference type="GO" id="GO:0000447">
    <property type="term" value="P:endonucleolytic cleavage in ITS1 to separate SSU-rRNA from 5.8S rRNA and LSU-rRNA from tricistronic rRNA transcript (SSU-rRNA, 5.8S rRNA, LSU-rRNA)"/>
    <property type="evidence" value="ECO:0007669"/>
    <property type="project" value="EnsemblFungi"/>
</dbReference>
<dbReference type="InterPro" id="IPR011989">
    <property type="entry name" value="ARM-like"/>
</dbReference>
<dbReference type="InterPro" id="IPR052575">
    <property type="entry name" value="SSU_processome_comp_20"/>
</dbReference>
<dbReference type="PANTHER" id="PTHR17695:SF11">
    <property type="entry name" value="SMALL SUBUNIT PROCESSOME COMPONENT 20 HOMOLOG"/>
    <property type="match status" value="1"/>
</dbReference>
<dbReference type="HOGENOM" id="CLU_000327_1_0_1"/>
<dbReference type="EMBL" id="HG793130">
    <property type="protein sequence ID" value="CDK29087.1"/>
    <property type="molecule type" value="Genomic_DNA"/>
</dbReference>
<dbReference type="GO" id="GO:0032040">
    <property type="term" value="C:small-subunit processome"/>
    <property type="evidence" value="ECO:0007669"/>
    <property type="project" value="EnsemblFungi"/>
</dbReference>
<feature type="domain" description="U3 small nucleolar RNA-associated protein 20 C-terminal" evidence="4">
    <location>
        <begin position="2244"/>
        <end position="2468"/>
    </location>
</feature>
<dbReference type="OrthoDB" id="360653at2759"/>
<accession>W6MUB3</accession>
<keyword evidence="6" id="KW-1185">Reference proteome</keyword>
<gene>
    <name evidence="5" type="ORF">KUCA_T00005074001</name>
</gene>
<evidence type="ECO:0000259" key="2">
    <source>
        <dbReference type="Pfam" id="PF07539"/>
    </source>
</evidence>
<dbReference type="InterPro" id="IPR057525">
    <property type="entry name" value="UTP20_C"/>
</dbReference>
<protein>
    <submittedName>
        <fullName evidence="5">Uncharacterized protein</fullName>
    </submittedName>
</protein>
<feature type="domain" description="U3 small nucleolar RNA-associated protein 20" evidence="3">
    <location>
        <begin position="1602"/>
        <end position="1819"/>
    </location>
</feature>
<evidence type="ECO:0000259" key="4">
    <source>
        <dbReference type="Pfam" id="PF23099"/>
    </source>
</evidence>
<dbReference type="InterPro" id="IPR046523">
    <property type="entry name" value="UTP20_dom"/>
</dbReference>
<evidence type="ECO:0000256" key="1">
    <source>
        <dbReference type="SAM" id="MobiDB-lite"/>
    </source>
</evidence>
<dbReference type="InterPro" id="IPR016024">
    <property type="entry name" value="ARM-type_fold"/>
</dbReference>
<dbReference type="GO" id="GO:0005737">
    <property type="term" value="C:cytoplasm"/>
    <property type="evidence" value="ECO:0007669"/>
    <property type="project" value="EnsemblFungi"/>
</dbReference>
<sequence>MAKKQHTTSSTKRFAYTSFRDRVESIDVGVALRTGSRVIDSDAGSYFLTSLAHWQEVNMAKDFTKLSEDIEEYTASYTVLIYYQKDVFKALLQSISECDTLSLEPELELLSQFCHDLGPDFMPYFDQSIERLVEIALRGLDSNCLEWIFNCIAFIFKYLSRELKTDIVRCYKALMPLLDQGSKDFLGRFSAQALSFLVRKAPSSSLKEFVHQAFQELSNTKSEFFARSLNVIFEESLKGASGNLFSKAKTIIHALIWCEDVHHGLGPAVASSIFIGTVEHIEVEEAFTVFHEAIIGEISSLVDSPNFSEPQFVLQVASSLAFAQSGRKVPDWAPLFDICTKVIEKSGKSIIADNQASKLLGYYIVVLTRNSDVVLLNSRLPKILDQILSLGNLKAFLGLVDSCLFIAYDKSSVLCEKFLQRILRDFWQEAEVEISYLLISLHGRDLICWGDSASGKISLSLPKEMIDKFYSAVETLDLTSEEQILELYWRLSVISFTPQKEKARLVLKLIIKIFACPPSIISRKALGAAFYSIWLSSLNENDLNELLLVAMDSDALFWTSDSMLKGFTQCLRSSKDSDHLLRPFQNNENAIIERLTKNLAHYSHDVRLSSLDLLIVLQTILGKTVPRTIIQCQMIELLPLTLQTEREIGSRYRQLGPIYSSENKDALVRSVLAHFLVGQMCVKFRPTWDAALELFPQAISSNFELCWTLIFSMIDGSFLPESDVETTDSFSAFAEETESISHMFMEQRINSSFFNFVNLFLVYNKINVALNNELRKDVLGIDSKYIQSQGLKVLHRSPQLAEKHFTHVVPFILAPDGQGAGHEITNDLIRLLPKFNNLPVVARADELYQFMLTLLTNKFADSQKMALDALLNWKIPTLSKYKDNLKNLLDESIFRDEIAKLFSKSENVLEEDDKKIVIPLVLRILFGKMQSGHNVAAKHSRRSTAVGVLMSIDEEYVRQFLDFGSERIDPGSFMTDQDVDVSTITERELNKQKGFLGFLKEVTSSLGSRKGHLFADMVEPLVFSMLVAQKILDSPESSSTDSLQKVAQINRQTGFVCLNEMMELLVTFDWSPYVSLIYHKIIAPRLDKFSDENAQQPSSMLKLLCLWCKPQFRDFLFEGDHGCVLALLELMANVHAKPAVIVFCLNFFISIISEKTVETEFLDVLAQSIAGLLNVLPQLTARSTSSDVSQLIVNLISILTSKGFVDEADERKVIAQILNEALAKNHNELELSSRILALQTYSSLLSDLSLSLNEVQPLYEFSSKALRNCASNEMRNEIVNLLVSIGNRFQEFENAATLAADLNSFSGNQFKELDLGRRVNAFAVVNDVQYQSLSFLEWLPIVETSMYYINNEEEFSIRTCSQLCLSRFIDAAVLCQSDEQIPLYISYIKTALLPGVKSGLKKKLESVQTEYLKVLQHIVESSQKRELVPGFTDLQFLLFNGDEEADFFANVNHIQLHRRQRALWRLRENASKFTSSSIVNYLLPIAERYALSKEEKFGGISASAVEAIGALMKYVEWGQWKMVMKKYTFMLNHQTKDLASKDSLLKNAISLVVCLCQSLRFRVSANETNSQIHLVLPDQKSLNSYILNSLFPPLRKVLALRDENTSSQRIALSEGMVSLAVCLDEESLNTELPGILTNVCQVLRARSDELRDNTRKHLGNCALILGPKYMKFIIKELKGALTRGPQVHILSFTAHFLLVKMEDQLSSGDLSDSVELLADIIMEDIFGTAGQEKDADGYRSKMKETRFNKSYDTAEILAGKVYLKDFNALLAPVKLLMMEKLSKKTQISLTELMRRYSVGLISNSASGSLDAFAFCFELMQEDGVSFAEQSAKKDLVADHFRVKLDRKANEKAKEDGSAFTLLLHRFALEYVRGIISRNQELMQTQNLEPFVPRLEQFLESDDESIICLSFRVLSLIIRLPFSKEVVTLFKSASRDAMKIIKESLSTNTEMCQQALRYISTVLRQRPEIEFKTSSLSFVLKKVVPDLDEKSKQSAAFGLLRALLSRHVMLPEIYDIMDKVSEIMITNHSDIVRESARSSFLTFLMEYDQGKGRLANSLKTLIKNLNYPTPEGKQSVMEIMNQLLSKSGENLVKGLSSSFFLPLCIVAVTDNSASCREMATTLITLIIQRLGPGECSFIESCATTWLTQTKNESLTRCGLLVFRLLFAETGLEDNSELRTLGFKFIANVIQKAGDSDQDTNQEDSWELVYSVLTSFSEIVKSEHSFPQKDLWPLIMGTLLFPHGWVRLVSVKLLRDFFAGNPEQDVFKAKELQSIGSRVFRQFGANSITEDLANQAMALLLILFKNFSEKSTVMVNDQDSEAETGASKLATNWMTERAALIIRLENSSQRAKQQMIKFVQFSLELADVESAEEVAETIILALFSITEPVAEVFDEDMKNAGLECLDSLSKKLGVQKYQGIFLNAKKLVDERRMQRKSKRAQMAISMPDVASRRKLKKHANYREKRKHEKDENGFYHKRKRV</sequence>
<evidence type="ECO:0000313" key="5">
    <source>
        <dbReference type="EMBL" id="CDK29087.1"/>
    </source>
</evidence>
<dbReference type="GO" id="GO:0030686">
    <property type="term" value="C:90S preribosome"/>
    <property type="evidence" value="ECO:0007669"/>
    <property type="project" value="EnsemblFungi"/>
</dbReference>
<evidence type="ECO:0000313" key="6">
    <source>
        <dbReference type="Proteomes" id="UP000019384"/>
    </source>
</evidence>
<name>W6MUB3_9ASCO</name>
<dbReference type="GO" id="GO:0005654">
    <property type="term" value="C:nucleoplasm"/>
    <property type="evidence" value="ECO:0007669"/>
    <property type="project" value="EnsemblFungi"/>
</dbReference>
<dbReference type="Pfam" id="PF23099">
    <property type="entry name" value="UTP20_C"/>
    <property type="match status" value="1"/>
</dbReference>
<dbReference type="PANTHER" id="PTHR17695">
    <property type="entry name" value="SMALL SUBUNIT PROCESSOME COMPONENT 20 HOMOLOG"/>
    <property type="match status" value="1"/>
</dbReference>
<evidence type="ECO:0000259" key="3">
    <source>
        <dbReference type="Pfam" id="PF20416"/>
    </source>
</evidence>
<reference evidence="5" key="2">
    <citation type="submission" date="2014-02" db="EMBL/GenBank/DDBJ databases">
        <title>Complete DNA sequence of /Kuraishia capsulata/ illustrates novel genomic features among budding yeasts (/Saccharomycotina/).</title>
        <authorList>
            <person name="Morales L."/>
            <person name="Noel B."/>
            <person name="Porcel B."/>
            <person name="Marcet-Houben M."/>
            <person name="Hullo M-F."/>
            <person name="Sacerdot C."/>
            <person name="Tekaia F."/>
            <person name="Leh-Louis V."/>
            <person name="Despons L."/>
            <person name="Khanna V."/>
            <person name="Aury J-M."/>
            <person name="Barbe V."/>
            <person name="Couloux A."/>
            <person name="Labadie K."/>
            <person name="Pelletier E."/>
            <person name="Souciet J-L."/>
            <person name="Boekhout T."/>
            <person name="Gabaldon T."/>
            <person name="Wincker P."/>
            <person name="Dujon B."/>
        </authorList>
    </citation>
    <scope>NUCLEOTIDE SEQUENCE</scope>
    <source>
        <strain evidence="5">CBS 1993</strain>
    </source>
</reference>
<dbReference type="Pfam" id="PF07539">
    <property type="entry name" value="UTP20_N"/>
    <property type="match status" value="1"/>
</dbReference>